<dbReference type="PRINTS" id="PR00412">
    <property type="entry name" value="EPOXHYDRLASE"/>
</dbReference>
<dbReference type="EMBL" id="DS985257">
    <property type="protein sequence ID" value="EDV20736.1"/>
    <property type="molecule type" value="Genomic_DNA"/>
</dbReference>
<evidence type="ECO:0000313" key="4">
    <source>
        <dbReference type="EMBL" id="EDV20736.1"/>
    </source>
</evidence>
<dbReference type="Gene3D" id="3.40.50.1820">
    <property type="entry name" value="alpha/beta hydrolase"/>
    <property type="match status" value="1"/>
</dbReference>
<dbReference type="AlphaFoldDB" id="B3S949"/>
<dbReference type="CTD" id="6757965"/>
<dbReference type="InterPro" id="IPR000639">
    <property type="entry name" value="Epox_hydrolase-like"/>
</dbReference>
<dbReference type="HOGENOM" id="CLU_020336_13_3_1"/>
<dbReference type="OMA" id="TLFCQDW"/>
<dbReference type="InterPro" id="IPR029058">
    <property type="entry name" value="AB_hydrolase_fold"/>
</dbReference>
<feature type="domain" description="AB hydrolase-1" evidence="3">
    <location>
        <begin position="50"/>
        <end position="160"/>
    </location>
</feature>
<dbReference type="ESTHER" id="triad-b3s949">
    <property type="family name" value="Haloalkane_dehalogenase-HLD2"/>
</dbReference>
<dbReference type="OrthoDB" id="408373at2759"/>
<evidence type="ECO:0000256" key="2">
    <source>
        <dbReference type="ARBA" id="ARBA00038334"/>
    </source>
</evidence>
<dbReference type="KEGG" id="tad:TRIADDRAFT_60698"/>
<dbReference type="InParanoid" id="B3S949"/>
<comment type="similarity">
    <text evidence="2">Belongs to the AB hydrolase superfamily. Epoxide hydrolase family.</text>
</comment>
<keyword evidence="1" id="KW-0378">Hydrolase</keyword>
<keyword evidence="5" id="KW-1185">Reference proteome</keyword>
<dbReference type="InterPro" id="IPR000073">
    <property type="entry name" value="AB_hydrolase_1"/>
</dbReference>
<protein>
    <recommendedName>
        <fullName evidence="3">AB hydrolase-1 domain-containing protein</fullName>
    </recommendedName>
</protein>
<dbReference type="GO" id="GO:0004301">
    <property type="term" value="F:epoxide hydrolase activity"/>
    <property type="evidence" value="ECO:0007669"/>
    <property type="project" value="UniProtKB-ARBA"/>
</dbReference>
<evidence type="ECO:0000313" key="5">
    <source>
        <dbReference type="Proteomes" id="UP000009022"/>
    </source>
</evidence>
<proteinExistence type="inferred from homology"/>
<gene>
    <name evidence="4" type="ORF">TRIADDRAFT_60698</name>
</gene>
<evidence type="ECO:0000259" key="3">
    <source>
        <dbReference type="Pfam" id="PF00561"/>
    </source>
</evidence>
<dbReference type="PhylomeDB" id="B3S949"/>
<evidence type="ECO:0000256" key="1">
    <source>
        <dbReference type="ARBA" id="ARBA00022801"/>
    </source>
</evidence>
<sequence>MASKTIANMAGRVPISTFSKQKQVQHMIKKLTIFDAEMAYIDTGSGRGDPVVFFHGNPTSTYLWRNIIPIVSDQYRCLAPDLVGMGNSTKIVSEYRYADHYNYIEQWMDQVLPSGRVNIVCHDWGSGIAFNWCYRHPERVNSIVFMEALVGPSSWKGFPSISRKAFQRLRSKEGEKMVLDDNFFIEKLLPLSIMRKLSDEEMECYRRPFVQMGEARRPTLTFPREIPFREDGPADVFEIVVNYSKWLSKSTVPKLCILAEPGFFSKGIQKFTSAWNNQRFATVKGLHFLQEDSPEEIAQLILDFLPSFHSRL</sequence>
<reference evidence="4 5" key="1">
    <citation type="journal article" date="2008" name="Nature">
        <title>The Trichoplax genome and the nature of placozoans.</title>
        <authorList>
            <person name="Srivastava M."/>
            <person name="Begovic E."/>
            <person name="Chapman J."/>
            <person name="Putnam N.H."/>
            <person name="Hellsten U."/>
            <person name="Kawashima T."/>
            <person name="Kuo A."/>
            <person name="Mitros T."/>
            <person name="Salamov A."/>
            <person name="Carpenter M.L."/>
            <person name="Signorovitch A.Y."/>
            <person name="Moreno M.A."/>
            <person name="Kamm K."/>
            <person name="Grimwood J."/>
            <person name="Schmutz J."/>
            <person name="Shapiro H."/>
            <person name="Grigoriev I.V."/>
            <person name="Buss L.W."/>
            <person name="Schierwater B."/>
            <person name="Dellaporta S.L."/>
            <person name="Rokhsar D.S."/>
        </authorList>
    </citation>
    <scope>NUCLEOTIDE SEQUENCE [LARGE SCALE GENOMIC DNA]</scope>
    <source>
        <strain evidence="4 5">Grell-BS-1999</strain>
    </source>
</reference>
<dbReference type="RefSeq" id="XP_002116677.1">
    <property type="nucleotide sequence ID" value="XM_002116641.1"/>
</dbReference>
<dbReference type="GO" id="GO:0016787">
    <property type="term" value="F:hydrolase activity"/>
    <property type="evidence" value="ECO:0000318"/>
    <property type="project" value="GO_Central"/>
</dbReference>
<dbReference type="GeneID" id="6757965"/>
<dbReference type="SUPFAM" id="SSF53474">
    <property type="entry name" value="alpha/beta-Hydrolases"/>
    <property type="match status" value="1"/>
</dbReference>
<dbReference type="Pfam" id="PF00561">
    <property type="entry name" value="Abhydrolase_1"/>
    <property type="match status" value="1"/>
</dbReference>
<dbReference type="PRINTS" id="PR00111">
    <property type="entry name" value="ABHYDROLASE"/>
</dbReference>
<dbReference type="Proteomes" id="UP000009022">
    <property type="component" value="Unassembled WGS sequence"/>
</dbReference>
<dbReference type="NCBIfam" id="NF002938">
    <property type="entry name" value="PRK03592.1"/>
    <property type="match status" value="1"/>
</dbReference>
<name>B3S949_TRIAD</name>
<dbReference type="PANTHER" id="PTHR43329">
    <property type="entry name" value="EPOXIDE HYDROLASE"/>
    <property type="match status" value="1"/>
</dbReference>
<organism evidence="4 5">
    <name type="scientific">Trichoplax adhaerens</name>
    <name type="common">Trichoplax reptans</name>
    <dbReference type="NCBI Taxonomy" id="10228"/>
    <lineage>
        <taxon>Eukaryota</taxon>
        <taxon>Metazoa</taxon>
        <taxon>Placozoa</taxon>
        <taxon>Uniplacotomia</taxon>
        <taxon>Trichoplacea</taxon>
        <taxon>Trichoplacidae</taxon>
        <taxon>Trichoplax</taxon>
    </lineage>
</organism>
<accession>B3S949</accession>
<dbReference type="eggNOG" id="KOG4178">
    <property type="taxonomic scope" value="Eukaryota"/>
</dbReference>